<dbReference type="AlphaFoldDB" id="A0A151RNY5"/>
<protein>
    <submittedName>
        <fullName evidence="1">Copia protein</fullName>
    </submittedName>
</protein>
<evidence type="ECO:0000313" key="2">
    <source>
        <dbReference type="Proteomes" id="UP000075243"/>
    </source>
</evidence>
<accession>A0A151RNY5</accession>
<evidence type="ECO:0000313" key="1">
    <source>
        <dbReference type="EMBL" id="KYP44287.1"/>
    </source>
</evidence>
<reference evidence="1" key="1">
    <citation type="journal article" date="2012" name="Nat. Biotechnol.">
        <title>Draft genome sequence of pigeonpea (Cajanus cajan), an orphan legume crop of resource-poor farmers.</title>
        <authorList>
            <person name="Varshney R.K."/>
            <person name="Chen W."/>
            <person name="Li Y."/>
            <person name="Bharti A.K."/>
            <person name="Saxena R.K."/>
            <person name="Schlueter J.A."/>
            <person name="Donoghue M.T."/>
            <person name="Azam S."/>
            <person name="Fan G."/>
            <person name="Whaley A.M."/>
            <person name="Farmer A.D."/>
            <person name="Sheridan J."/>
            <person name="Iwata A."/>
            <person name="Tuteja R."/>
            <person name="Penmetsa R.V."/>
            <person name="Wu W."/>
            <person name="Upadhyaya H.D."/>
            <person name="Yang S.P."/>
            <person name="Shah T."/>
            <person name="Saxena K.B."/>
            <person name="Michael T."/>
            <person name="McCombie W.R."/>
            <person name="Yang B."/>
            <person name="Zhang G."/>
            <person name="Yang H."/>
            <person name="Wang J."/>
            <person name="Spillane C."/>
            <person name="Cook D.R."/>
            <person name="May G.D."/>
            <person name="Xu X."/>
            <person name="Jackson S.A."/>
        </authorList>
    </citation>
    <scope>NUCLEOTIDE SEQUENCE [LARGE SCALE GENOMIC DNA]</scope>
</reference>
<dbReference type="CDD" id="cd09272">
    <property type="entry name" value="RNase_HI_RT_Ty1"/>
    <property type="match status" value="1"/>
</dbReference>
<keyword evidence="2" id="KW-1185">Reference proteome</keyword>
<dbReference type="EMBL" id="KQ483633">
    <property type="protein sequence ID" value="KYP44287.1"/>
    <property type="molecule type" value="Genomic_DNA"/>
</dbReference>
<dbReference type="Proteomes" id="UP000075243">
    <property type="component" value="Unassembled WGS sequence"/>
</dbReference>
<sequence length="142" mass="16268">MSFFLGMEVKQDHGGVFICQVAQSTTEAEYVAATTAVNQAIWLRRMLADLHMEQKEPTQILVDNQAAIFISNNLVFHGRTKHFKIKLSFLREAQREGEVKLIYYRTEDQGTDVLTKALPKARFEALRNKLGVCNYRGKEEIC</sequence>
<dbReference type="Gramene" id="C.cajan_33375.t">
    <property type="protein sequence ID" value="C.cajan_33375.t"/>
    <property type="gene ID" value="C.cajan_33375"/>
</dbReference>
<dbReference type="PANTHER" id="PTHR11439">
    <property type="entry name" value="GAG-POL-RELATED RETROTRANSPOSON"/>
    <property type="match status" value="1"/>
</dbReference>
<organism evidence="1 2">
    <name type="scientific">Cajanus cajan</name>
    <name type="common">Pigeon pea</name>
    <name type="synonym">Cajanus indicus</name>
    <dbReference type="NCBI Taxonomy" id="3821"/>
    <lineage>
        <taxon>Eukaryota</taxon>
        <taxon>Viridiplantae</taxon>
        <taxon>Streptophyta</taxon>
        <taxon>Embryophyta</taxon>
        <taxon>Tracheophyta</taxon>
        <taxon>Spermatophyta</taxon>
        <taxon>Magnoliopsida</taxon>
        <taxon>eudicotyledons</taxon>
        <taxon>Gunneridae</taxon>
        <taxon>Pentapetalae</taxon>
        <taxon>rosids</taxon>
        <taxon>fabids</taxon>
        <taxon>Fabales</taxon>
        <taxon>Fabaceae</taxon>
        <taxon>Papilionoideae</taxon>
        <taxon>50 kb inversion clade</taxon>
        <taxon>NPAAA clade</taxon>
        <taxon>indigoferoid/millettioid clade</taxon>
        <taxon>Phaseoleae</taxon>
        <taxon>Cajanus</taxon>
    </lineage>
</organism>
<name>A0A151RNY5_CAJCA</name>
<dbReference type="STRING" id="3821.A0A151RNY5"/>
<gene>
    <name evidence="1" type="ORF">KK1_034251</name>
</gene>
<proteinExistence type="predicted"/>
<dbReference type="OMA" id="FICQVAQ"/>
<dbReference type="PANTHER" id="PTHR11439:SF503">
    <property type="entry name" value="CYSTEINE-RICH RLK (RECEPTOR-LIKE PROTEIN KINASE) 8"/>
    <property type="match status" value="1"/>
</dbReference>